<evidence type="ECO:0000256" key="1">
    <source>
        <dbReference type="SAM" id="SignalP"/>
    </source>
</evidence>
<reference evidence="2 3" key="1">
    <citation type="submission" date="2024-05" db="EMBL/GenBank/DDBJ databases">
        <authorList>
            <person name="Wallberg A."/>
        </authorList>
    </citation>
    <scope>NUCLEOTIDE SEQUENCE [LARGE SCALE GENOMIC DNA]</scope>
</reference>
<gene>
    <name evidence="2" type="ORF">MNOR_LOCUS39729</name>
</gene>
<comment type="caution">
    <text evidence="2">The sequence shown here is derived from an EMBL/GenBank/DDBJ whole genome shotgun (WGS) entry which is preliminary data.</text>
</comment>
<dbReference type="AlphaFoldDB" id="A0AAV2SNG1"/>
<dbReference type="Proteomes" id="UP001497623">
    <property type="component" value="Unassembled WGS sequence"/>
</dbReference>
<dbReference type="EMBL" id="CAXKWB010107844">
    <property type="protein sequence ID" value="CAL4230335.1"/>
    <property type="molecule type" value="Genomic_DNA"/>
</dbReference>
<evidence type="ECO:0000313" key="2">
    <source>
        <dbReference type="EMBL" id="CAL4230335.1"/>
    </source>
</evidence>
<sequence length="119" mass="13063">MALLVQTALVVLAAVASTQHKLDASTPGRIYAPPTTTTCEPTTETTTIKHVYTLYKTKVETETVTLDVTHYITTTLPVTTCIPDTTTVPPPYIPKVDTQTVTIIQRCYKPQLTYVTPSH</sequence>
<name>A0AAV2SNG1_MEGNR</name>
<accession>A0AAV2SNG1</accession>
<protein>
    <submittedName>
        <fullName evidence="2">Uncharacterized protein</fullName>
    </submittedName>
</protein>
<keyword evidence="3" id="KW-1185">Reference proteome</keyword>
<feature type="chain" id="PRO_5043999460" evidence="1">
    <location>
        <begin position="19"/>
        <end position="119"/>
    </location>
</feature>
<feature type="signal peptide" evidence="1">
    <location>
        <begin position="1"/>
        <end position="18"/>
    </location>
</feature>
<evidence type="ECO:0000313" key="3">
    <source>
        <dbReference type="Proteomes" id="UP001497623"/>
    </source>
</evidence>
<organism evidence="2 3">
    <name type="scientific">Meganyctiphanes norvegica</name>
    <name type="common">Northern krill</name>
    <name type="synonym">Thysanopoda norvegica</name>
    <dbReference type="NCBI Taxonomy" id="48144"/>
    <lineage>
        <taxon>Eukaryota</taxon>
        <taxon>Metazoa</taxon>
        <taxon>Ecdysozoa</taxon>
        <taxon>Arthropoda</taxon>
        <taxon>Crustacea</taxon>
        <taxon>Multicrustacea</taxon>
        <taxon>Malacostraca</taxon>
        <taxon>Eumalacostraca</taxon>
        <taxon>Eucarida</taxon>
        <taxon>Euphausiacea</taxon>
        <taxon>Euphausiidae</taxon>
        <taxon>Meganyctiphanes</taxon>
    </lineage>
</organism>
<proteinExistence type="predicted"/>
<keyword evidence="1" id="KW-0732">Signal</keyword>